<comment type="similarity">
    <text evidence="2">Belongs to the leguminous lectin family.</text>
</comment>
<dbReference type="Gene3D" id="1.10.510.10">
    <property type="entry name" value="Transferase(Phosphotransferase) domain 1"/>
    <property type="match status" value="1"/>
</dbReference>
<keyword evidence="8 18" id="KW-0812">Transmembrane</keyword>
<dbReference type="Pfam" id="PF00139">
    <property type="entry name" value="Lectin_legB"/>
    <property type="match status" value="1"/>
</dbReference>
<dbReference type="Proteomes" id="UP000825729">
    <property type="component" value="Unassembled WGS sequence"/>
</dbReference>
<keyword evidence="6" id="KW-0723">Serine/threonine-protein kinase</keyword>
<evidence type="ECO:0000256" key="11">
    <source>
        <dbReference type="ARBA" id="ARBA00022741"/>
    </source>
</evidence>
<evidence type="ECO:0000256" key="18">
    <source>
        <dbReference type="SAM" id="Phobius"/>
    </source>
</evidence>
<dbReference type="InterPro" id="IPR019825">
    <property type="entry name" value="Lectin_legB_Mn/Ca_BS"/>
</dbReference>
<dbReference type="PANTHER" id="PTHR32401:SF50">
    <property type="entry name" value="OS07G0133000 PROTEIN"/>
    <property type="match status" value="1"/>
</dbReference>
<evidence type="ECO:0000256" key="14">
    <source>
        <dbReference type="ARBA" id="ARBA00022989"/>
    </source>
</evidence>
<evidence type="ECO:0000259" key="19">
    <source>
        <dbReference type="Pfam" id="PF00139"/>
    </source>
</evidence>
<keyword evidence="21" id="KW-1185">Reference proteome</keyword>
<dbReference type="AlphaFoldDB" id="A0AAV7F0N1"/>
<evidence type="ECO:0000313" key="21">
    <source>
        <dbReference type="Proteomes" id="UP000825729"/>
    </source>
</evidence>
<keyword evidence="13" id="KW-0067">ATP-binding</keyword>
<evidence type="ECO:0000313" key="20">
    <source>
        <dbReference type="EMBL" id="KAG9454598.1"/>
    </source>
</evidence>
<dbReference type="Gene3D" id="2.60.120.200">
    <property type="match status" value="1"/>
</dbReference>
<keyword evidence="10" id="KW-0430">Lectin</keyword>
<dbReference type="GO" id="GO:0005524">
    <property type="term" value="F:ATP binding"/>
    <property type="evidence" value="ECO:0007669"/>
    <property type="project" value="UniProtKB-KW"/>
</dbReference>
<sequence length="512" mass="56041">MANVRVQSRMLICNLIIVVAIFWTPVSSDFIYNGFRTARLALDGLAVITPDGLLRLTNTTEQEKGYAFYSSPLRFKNSSRGKAFSFSTTFVFSIVHELPEVSGHGIAFVISPTNEFPGALPSQYLGLFNGTNSGDPTNRIVAVELDTILNSEFGDVDDNHLGIDINGLRSNRSAPAAYFTSTGGLHNLSLRSGEPMQVWVEYSGTERSLKVTLAPIGLRKPRLPLLSLPIDLSPIFTEHMYVGFSSSTGSLLTSHYILGWSFEMNGAQVPLLDLSRLPPFPRRDQQGSEKSSKVLIIGLPVLLGVVVFTLTISSVVFVIRRKMKFAELLRTGKATTSTDVFAFGAFMLEVACGKRPIITDASSTSQELVLVDWVSECQRRRGSILEAADPRLGSNYVTEEMELVLNLGLLCSHPLPDFRPSMTQVMEYLDRNIDLPDQYWSDGISMSLVSVRSSDLDNPNVSYASKETVISGSSITSVQNDRLLDKPEVSYSSKDTASLLSVADLSDSSSGT</sequence>
<keyword evidence="17" id="KW-0325">Glycoprotein</keyword>
<dbReference type="InterPro" id="IPR050258">
    <property type="entry name" value="Leguminous_Lectin"/>
</dbReference>
<keyword evidence="14 18" id="KW-1133">Transmembrane helix</keyword>
<reference evidence="20 21" key="1">
    <citation type="submission" date="2021-07" db="EMBL/GenBank/DDBJ databases">
        <title>The Aristolochia fimbriata genome: insights into angiosperm evolution, floral development and chemical biosynthesis.</title>
        <authorList>
            <person name="Jiao Y."/>
        </authorList>
    </citation>
    <scope>NUCLEOTIDE SEQUENCE [LARGE SCALE GENOMIC DNA]</scope>
    <source>
        <strain evidence="20">IBCAS-2021</strain>
        <tissue evidence="20">Leaf</tissue>
    </source>
</reference>
<keyword evidence="9" id="KW-0732">Signal</keyword>
<dbReference type="SUPFAM" id="SSF56112">
    <property type="entry name" value="Protein kinase-like (PK-like)"/>
    <property type="match status" value="1"/>
</dbReference>
<evidence type="ECO:0000256" key="4">
    <source>
        <dbReference type="ARBA" id="ARBA00010217"/>
    </source>
</evidence>
<evidence type="ECO:0000256" key="1">
    <source>
        <dbReference type="ARBA" id="ARBA00004479"/>
    </source>
</evidence>
<name>A0AAV7F0N1_ARIFI</name>
<protein>
    <recommendedName>
        <fullName evidence="5">non-specific serine/threonine protein kinase</fullName>
        <ecNumber evidence="5">2.7.11.1</ecNumber>
    </recommendedName>
</protein>
<dbReference type="FunFam" id="2.60.120.200:FF:000051">
    <property type="entry name" value="L-type lectin-domain containing receptor kinase V.9"/>
    <property type="match status" value="1"/>
</dbReference>
<dbReference type="EC" id="2.7.11.1" evidence="5"/>
<comment type="similarity">
    <text evidence="3">In the N-terminal section; belongs to the leguminous lectin family.</text>
</comment>
<dbReference type="InterPro" id="IPR001220">
    <property type="entry name" value="Legume_lectin_dom"/>
</dbReference>
<gene>
    <name evidence="20" type="ORF">H6P81_007502</name>
</gene>
<dbReference type="CDD" id="cd06899">
    <property type="entry name" value="lectin_legume_LecRK_Arcelin_ConA"/>
    <property type="match status" value="1"/>
</dbReference>
<dbReference type="EMBL" id="JAINDJ010000003">
    <property type="protein sequence ID" value="KAG9454598.1"/>
    <property type="molecule type" value="Genomic_DNA"/>
</dbReference>
<feature type="domain" description="Legume lectin" evidence="19">
    <location>
        <begin position="28"/>
        <end position="270"/>
    </location>
</feature>
<dbReference type="SUPFAM" id="SSF49899">
    <property type="entry name" value="Concanavalin A-like lectins/glucanases"/>
    <property type="match status" value="1"/>
</dbReference>
<dbReference type="PROSITE" id="PS00307">
    <property type="entry name" value="LECTIN_LEGUME_BETA"/>
    <property type="match status" value="1"/>
</dbReference>
<evidence type="ECO:0000256" key="12">
    <source>
        <dbReference type="ARBA" id="ARBA00022777"/>
    </source>
</evidence>
<keyword evidence="7" id="KW-0808">Transferase</keyword>
<accession>A0AAV7F0N1</accession>
<evidence type="ECO:0000256" key="6">
    <source>
        <dbReference type="ARBA" id="ARBA00022527"/>
    </source>
</evidence>
<organism evidence="20 21">
    <name type="scientific">Aristolochia fimbriata</name>
    <name type="common">White veined hardy Dutchman's pipe vine</name>
    <dbReference type="NCBI Taxonomy" id="158543"/>
    <lineage>
        <taxon>Eukaryota</taxon>
        <taxon>Viridiplantae</taxon>
        <taxon>Streptophyta</taxon>
        <taxon>Embryophyta</taxon>
        <taxon>Tracheophyta</taxon>
        <taxon>Spermatophyta</taxon>
        <taxon>Magnoliopsida</taxon>
        <taxon>Magnoliidae</taxon>
        <taxon>Piperales</taxon>
        <taxon>Aristolochiaceae</taxon>
        <taxon>Aristolochia</taxon>
    </lineage>
</organism>
<keyword evidence="12" id="KW-0418">Kinase</keyword>
<evidence type="ECO:0000256" key="15">
    <source>
        <dbReference type="ARBA" id="ARBA00023136"/>
    </source>
</evidence>
<evidence type="ECO:0000256" key="3">
    <source>
        <dbReference type="ARBA" id="ARBA00008536"/>
    </source>
</evidence>
<evidence type="ECO:0000256" key="2">
    <source>
        <dbReference type="ARBA" id="ARBA00007606"/>
    </source>
</evidence>
<feature type="transmembrane region" description="Helical" evidence="18">
    <location>
        <begin position="294"/>
        <end position="319"/>
    </location>
</feature>
<dbReference type="GO" id="GO:0016020">
    <property type="term" value="C:membrane"/>
    <property type="evidence" value="ECO:0007669"/>
    <property type="project" value="UniProtKB-SubCell"/>
</dbReference>
<evidence type="ECO:0000256" key="9">
    <source>
        <dbReference type="ARBA" id="ARBA00022729"/>
    </source>
</evidence>
<comment type="caution">
    <text evidence="20">The sequence shown here is derived from an EMBL/GenBank/DDBJ whole genome shotgun (WGS) entry which is preliminary data.</text>
</comment>
<evidence type="ECO:0000256" key="8">
    <source>
        <dbReference type="ARBA" id="ARBA00022692"/>
    </source>
</evidence>
<keyword evidence="11" id="KW-0547">Nucleotide-binding</keyword>
<dbReference type="InterPro" id="IPR013320">
    <property type="entry name" value="ConA-like_dom_sf"/>
</dbReference>
<comment type="similarity">
    <text evidence="4">In the C-terminal section; belongs to the protein kinase superfamily. Ser/Thr protein kinase family.</text>
</comment>
<dbReference type="GO" id="GO:0004674">
    <property type="term" value="F:protein serine/threonine kinase activity"/>
    <property type="evidence" value="ECO:0007669"/>
    <property type="project" value="UniProtKB-KW"/>
</dbReference>
<evidence type="ECO:0000256" key="16">
    <source>
        <dbReference type="ARBA" id="ARBA00023170"/>
    </source>
</evidence>
<evidence type="ECO:0000256" key="5">
    <source>
        <dbReference type="ARBA" id="ARBA00012513"/>
    </source>
</evidence>
<evidence type="ECO:0000256" key="13">
    <source>
        <dbReference type="ARBA" id="ARBA00022840"/>
    </source>
</evidence>
<proteinExistence type="inferred from homology"/>
<keyword evidence="15 18" id="KW-0472">Membrane</keyword>
<evidence type="ECO:0000256" key="10">
    <source>
        <dbReference type="ARBA" id="ARBA00022734"/>
    </source>
</evidence>
<evidence type="ECO:0000256" key="17">
    <source>
        <dbReference type="ARBA" id="ARBA00023180"/>
    </source>
</evidence>
<keyword evidence="16" id="KW-0675">Receptor</keyword>
<dbReference type="InterPro" id="IPR011009">
    <property type="entry name" value="Kinase-like_dom_sf"/>
</dbReference>
<dbReference type="PANTHER" id="PTHR32401">
    <property type="entry name" value="CONCANAVALIN A-LIKE LECTIN FAMILY PROTEIN"/>
    <property type="match status" value="1"/>
</dbReference>
<dbReference type="GO" id="GO:0030246">
    <property type="term" value="F:carbohydrate binding"/>
    <property type="evidence" value="ECO:0007669"/>
    <property type="project" value="UniProtKB-KW"/>
</dbReference>
<evidence type="ECO:0000256" key="7">
    <source>
        <dbReference type="ARBA" id="ARBA00022679"/>
    </source>
</evidence>
<comment type="subcellular location">
    <subcellularLocation>
        <location evidence="1">Membrane</location>
        <topology evidence="1">Single-pass type I membrane protein</topology>
    </subcellularLocation>
</comment>